<gene>
    <name evidence="4" type="ORF">HRG_00653</name>
</gene>
<dbReference type="InterPro" id="IPR035423">
    <property type="entry name" value="M60-like_N"/>
</dbReference>
<dbReference type="Pfam" id="PF13402">
    <property type="entry name" value="Peptidase_M60"/>
    <property type="match status" value="1"/>
</dbReference>
<dbReference type="RefSeq" id="XP_044725524.1">
    <property type="nucleotide sequence ID" value="XM_044859124.1"/>
</dbReference>
<evidence type="ECO:0000259" key="3">
    <source>
        <dbReference type="PROSITE" id="PS51723"/>
    </source>
</evidence>
<feature type="domain" description="Peptidase M60" evidence="3">
    <location>
        <begin position="129"/>
        <end position="357"/>
    </location>
</feature>
<evidence type="ECO:0000313" key="4">
    <source>
        <dbReference type="EMBL" id="KAH0968011.1"/>
    </source>
</evidence>
<name>A0A9P8SMH4_9HYPO</name>
<comment type="caution">
    <text evidence="4">The sequence shown here is derived from an EMBL/GenBank/DDBJ whole genome shotgun (WGS) entry which is preliminary data.</text>
</comment>
<dbReference type="OrthoDB" id="10260387at2759"/>
<keyword evidence="5" id="KW-1185">Reference proteome</keyword>
<dbReference type="PROSITE" id="PS51723">
    <property type="entry name" value="PEPTIDASE_M60"/>
    <property type="match status" value="1"/>
</dbReference>
<accession>A0A9P8SMH4</accession>
<dbReference type="SMART" id="SM01276">
    <property type="entry name" value="M60-like"/>
    <property type="match status" value="1"/>
</dbReference>
<proteinExistence type="predicted"/>
<evidence type="ECO:0000256" key="2">
    <source>
        <dbReference type="SAM" id="SignalP"/>
    </source>
</evidence>
<organism evidence="4 5">
    <name type="scientific">Hirsutella rhossiliensis</name>
    <dbReference type="NCBI Taxonomy" id="111463"/>
    <lineage>
        <taxon>Eukaryota</taxon>
        <taxon>Fungi</taxon>
        <taxon>Dikarya</taxon>
        <taxon>Ascomycota</taxon>
        <taxon>Pezizomycotina</taxon>
        <taxon>Sordariomycetes</taxon>
        <taxon>Hypocreomycetidae</taxon>
        <taxon>Hypocreales</taxon>
        <taxon>Ophiocordycipitaceae</taxon>
        <taxon>Hirsutella</taxon>
    </lineage>
</organism>
<reference evidence="4" key="1">
    <citation type="submission" date="2021-09" db="EMBL/GenBank/DDBJ databases">
        <title>A high-quality genome of the endoparasitic fungus Hirsutella rhossiliensis with a comparison of Hirsutella genomes reveals transposable elements contributing to genome size variation.</title>
        <authorList>
            <person name="Lin R."/>
            <person name="Jiao Y."/>
            <person name="Sun X."/>
            <person name="Ling J."/>
            <person name="Xie B."/>
            <person name="Cheng X."/>
        </authorList>
    </citation>
    <scope>NUCLEOTIDE SEQUENCE</scope>
    <source>
        <strain evidence="4">HR02</strain>
    </source>
</reference>
<dbReference type="Gene3D" id="3.40.390.80">
    <property type="entry name" value="Peptidase M60, enhancin-like domain 2"/>
    <property type="match status" value="1"/>
</dbReference>
<evidence type="ECO:0000256" key="1">
    <source>
        <dbReference type="SAM" id="MobiDB-lite"/>
    </source>
</evidence>
<dbReference type="Gene3D" id="2.60.120.1250">
    <property type="entry name" value="Peptidase M60, enhancin-like domain 1"/>
    <property type="match status" value="1"/>
</dbReference>
<dbReference type="AlphaFoldDB" id="A0A9P8SMH4"/>
<dbReference type="Pfam" id="PF17291">
    <property type="entry name" value="M60-like_N"/>
    <property type="match status" value="1"/>
</dbReference>
<dbReference type="GeneID" id="68349782"/>
<dbReference type="InterPro" id="IPR031161">
    <property type="entry name" value="Peptidase_M60_dom"/>
</dbReference>
<protein>
    <submittedName>
        <fullName evidence="4">Peptidase m60, enhancin and enhancin-like domain-containing protein</fullName>
    </submittedName>
</protein>
<feature type="region of interest" description="Disordered" evidence="1">
    <location>
        <begin position="40"/>
        <end position="64"/>
    </location>
</feature>
<keyword evidence="2" id="KW-0732">Signal</keyword>
<feature type="chain" id="PRO_5040229901" evidence="2">
    <location>
        <begin position="16"/>
        <end position="357"/>
    </location>
</feature>
<evidence type="ECO:0000313" key="5">
    <source>
        <dbReference type="Proteomes" id="UP000824596"/>
    </source>
</evidence>
<dbReference type="Proteomes" id="UP000824596">
    <property type="component" value="Unassembled WGS sequence"/>
</dbReference>
<sequence length="357" mass="39613">MRPAWFTFALPLAAALPQYSDRNSGSNEFSDGTKLILDSTRDSEVFSDDTGRPSDRNSGSNEFRNVTGHTAWTEHYSQVNTSGKSLGPKPQPLLQDDLSKFAQPRIMTVSALPSAHSEKERLKVSRYWADFQPTGFYLNPLEPITIEVSGLGGNESIFEILLGTLSLIDPNDPNTDKSARLLPAPWLRDGRQTLKFARGGILYIRYVYKPNEREQVPPPVTVTFGDGPAAVPFPFYRPGVTTEAEWLDMLRVTKVPFAEHAGERVILTGLAAEALKFAEEGRDQVQLLESYTYIMAVQDDISGLDAIAPDPRDRPSPLRIMVVQGNKQEFANAANYRVAIGGNTTSDIWAQRTLHRS</sequence>
<dbReference type="EMBL" id="JAIZPD010000001">
    <property type="protein sequence ID" value="KAH0968011.1"/>
    <property type="molecule type" value="Genomic_DNA"/>
</dbReference>
<feature type="signal peptide" evidence="2">
    <location>
        <begin position="1"/>
        <end position="15"/>
    </location>
</feature>
<feature type="compositionally biased region" description="Basic and acidic residues" evidence="1">
    <location>
        <begin position="40"/>
        <end position="55"/>
    </location>
</feature>